<feature type="transmembrane region" description="Helical" evidence="1">
    <location>
        <begin position="12"/>
        <end position="32"/>
    </location>
</feature>
<comment type="caution">
    <text evidence="2">The sequence shown here is derived from an EMBL/GenBank/DDBJ whole genome shotgun (WGS) entry which is preliminary data.</text>
</comment>
<gene>
    <name evidence="2" type="ORF">EM808_00010</name>
</gene>
<evidence type="ECO:0000313" key="3">
    <source>
        <dbReference type="Proteomes" id="UP000288024"/>
    </source>
</evidence>
<dbReference type="EMBL" id="RZTZ01000001">
    <property type="protein sequence ID" value="RVT66921.1"/>
    <property type="molecule type" value="Genomic_DNA"/>
</dbReference>
<keyword evidence="3" id="KW-1185">Reference proteome</keyword>
<organism evidence="2 3">
    <name type="scientific">Niallia taxi</name>
    <dbReference type="NCBI Taxonomy" id="2499688"/>
    <lineage>
        <taxon>Bacteria</taxon>
        <taxon>Bacillati</taxon>
        <taxon>Bacillota</taxon>
        <taxon>Bacilli</taxon>
        <taxon>Bacillales</taxon>
        <taxon>Bacillaceae</taxon>
        <taxon>Niallia</taxon>
    </lineage>
</organism>
<keyword evidence="1" id="KW-0472">Membrane</keyword>
<dbReference type="Proteomes" id="UP000288024">
    <property type="component" value="Unassembled WGS sequence"/>
</dbReference>
<dbReference type="RefSeq" id="WP_127734253.1">
    <property type="nucleotide sequence ID" value="NZ_RZTZ01000001.1"/>
</dbReference>
<keyword evidence="1" id="KW-0812">Transmembrane</keyword>
<reference evidence="2 3" key="1">
    <citation type="submission" date="2019-01" db="EMBL/GenBank/DDBJ databases">
        <title>Bacillus sp. M5HDSG1-1, whole genome shotgun sequence.</title>
        <authorList>
            <person name="Tuo L."/>
        </authorList>
    </citation>
    <scope>NUCLEOTIDE SEQUENCE [LARGE SCALE GENOMIC DNA]</scope>
    <source>
        <strain evidence="2 3">M5HDSG1-1</strain>
    </source>
</reference>
<sequence length="81" mass="9081">MNEKNFSRINPLALTVSLVIAAFLVLVLSRLFQNVNLWIVIAIYFLIDIGFIVAMVIGIRTKIKPVVILKCTLCKGHLKKA</sequence>
<name>A0A437KF57_9BACI</name>
<accession>A0A437KF57</accession>
<evidence type="ECO:0000313" key="2">
    <source>
        <dbReference type="EMBL" id="RVT66921.1"/>
    </source>
</evidence>
<protein>
    <submittedName>
        <fullName evidence="2">Uncharacterized protein</fullName>
    </submittedName>
</protein>
<evidence type="ECO:0000256" key="1">
    <source>
        <dbReference type="SAM" id="Phobius"/>
    </source>
</evidence>
<dbReference type="AlphaFoldDB" id="A0A437KF57"/>
<proteinExistence type="predicted"/>
<keyword evidence="1" id="KW-1133">Transmembrane helix</keyword>
<feature type="transmembrane region" description="Helical" evidence="1">
    <location>
        <begin position="38"/>
        <end position="59"/>
    </location>
</feature>